<dbReference type="PANTHER" id="PTHR12955">
    <property type="entry name" value="SARCOMA ANTIGEN NY-SAR-95-RELATED"/>
    <property type="match status" value="1"/>
</dbReference>
<keyword evidence="6" id="KW-0132">Cell division</keyword>
<dbReference type="PANTHER" id="PTHR12955:SF1">
    <property type="entry name" value="INTEGRATOR COMPLEX SUBUNIT 13"/>
    <property type="match status" value="1"/>
</dbReference>
<reference evidence="18" key="1">
    <citation type="submission" date="2022-01" db="EMBL/GenBank/DDBJ databases">
        <authorList>
            <person name="King R."/>
        </authorList>
    </citation>
    <scope>NUCLEOTIDE SEQUENCE</scope>
</reference>
<dbReference type="GO" id="GO:0030154">
    <property type="term" value="P:cell differentiation"/>
    <property type="evidence" value="ECO:0007669"/>
    <property type="project" value="UniProtKB-KW"/>
</dbReference>
<evidence type="ECO:0000256" key="9">
    <source>
        <dbReference type="ARBA" id="ARBA00022871"/>
    </source>
</evidence>
<dbReference type="InterPro" id="IPR019355">
    <property type="entry name" value="Cell_cycle_regulator_Mat89Bb"/>
</dbReference>
<dbReference type="GO" id="GO:0051321">
    <property type="term" value="P:meiotic cell cycle"/>
    <property type="evidence" value="ECO:0007669"/>
    <property type="project" value="UniProtKB-KW"/>
</dbReference>
<keyword evidence="8" id="KW-0221">Differentiation</keyword>
<evidence type="ECO:0000256" key="16">
    <source>
        <dbReference type="ARBA" id="ARBA00061603"/>
    </source>
</evidence>
<evidence type="ECO:0000256" key="8">
    <source>
        <dbReference type="ARBA" id="ARBA00022782"/>
    </source>
</evidence>
<dbReference type="AlphaFoldDB" id="A0A9N9MBK5"/>
<keyword evidence="7" id="KW-0498">Mitosis</keyword>
<name>A0A9N9MBK5_9CUCU</name>
<dbReference type="GO" id="GO:0051642">
    <property type="term" value="P:centrosome localization"/>
    <property type="evidence" value="ECO:0007669"/>
    <property type="project" value="TreeGrafter"/>
</dbReference>
<evidence type="ECO:0000256" key="15">
    <source>
        <dbReference type="ARBA" id="ARBA00032585"/>
    </source>
</evidence>
<dbReference type="GO" id="GO:0048471">
    <property type="term" value="C:perinuclear region of cytoplasm"/>
    <property type="evidence" value="ECO:0007669"/>
    <property type="project" value="UniProtKB-SubCell"/>
</dbReference>
<dbReference type="GO" id="GO:0032039">
    <property type="term" value="C:integrator complex"/>
    <property type="evidence" value="ECO:0007669"/>
    <property type="project" value="TreeGrafter"/>
</dbReference>
<keyword evidence="19" id="KW-1185">Reference proteome</keyword>
<evidence type="ECO:0000256" key="6">
    <source>
        <dbReference type="ARBA" id="ARBA00022618"/>
    </source>
</evidence>
<accession>A0A9N9MBK5</accession>
<keyword evidence="9" id="KW-0744">Spermatogenesis</keyword>
<evidence type="ECO:0000256" key="4">
    <source>
        <dbReference type="ARBA" id="ARBA00022473"/>
    </source>
</evidence>
<evidence type="ECO:0000256" key="5">
    <source>
        <dbReference type="ARBA" id="ARBA00022490"/>
    </source>
</evidence>
<gene>
    <name evidence="18" type="ORF">CEUTPL_LOCUS968</name>
</gene>
<keyword evidence="11" id="KW-0539">Nucleus</keyword>
<dbReference type="GO" id="GO:0051301">
    <property type="term" value="P:cell division"/>
    <property type="evidence" value="ECO:0007669"/>
    <property type="project" value="UniProtKB-KW"/>
</dbReference>
<comment type="similarity">
    <text evidence="16">Belongs to the Integrator subunit 13 family.</text>
</comment>
<comment type="subcellular location">
    <subcellularLocation>
        <location evidence="2">Cytoplasm</location>
        <location evidence="2">Perinuclear region</location>
    </subcellularLocation>
    <subcellularLocation>
        <location evidence="1">Nucleus</location>
    </subcellularLocation>
</comment>
<dbReference type="OrthoDB" id="5844105at2759"/>
<evidence type="ECO:0000256" key="14">
    <source>
        <dbReference type="ARBA" id="ARBA00030658"/>
    </source>
</evidence>
<keyword evidence="10" id="KW-0175">Coiled coil</keyword>
<keyword evidence="12" id="KW-0469">Meiosis</keyword>
<evidence type="ECO:0000256" key="17">
    <source>
        <dbReference type="ARBA" id="ARBA00065185"/>
    </source>
</evidence>
<evidence type="ECO:0000313" key="19">
    <source>
        <dbReference type="Proteomes" id="UP001152799"/>
    </source>
</evidence>
<dbReference type="Proteomes" id="UP001152799">
    <property type="component" value="Chromosome 1"/>
</dbReference>
<dbReference type="EMBL" id="OU892277">
    <property type="protein sequence ID" value="CAG9760232.1"/>
    <property type="molecule type" value="Genomic_DNA"/>
</dbReference>
<keyword evidence="13" id="KW-0131">Cell cycle</keyword>
<keyword evidence="5" id="KW-0963">Cytoplasm</keyword>
<evidence type="ECO:0000256" key="2">
    <source>
        <dbReference type="ARBA" id="ARBA00004556"/>
    </source>
</evidence>
<evidence type="ECO:0000313" key="18">
    <source>
        <dbReference type="EMBL" id="CAG9760232.1"/>
    </source>
</evidence>
<comment type="subunit">
    <text evidence="17">Belongs to the multiprotein complex Integrator, at least composed of IntS1, IntS2, IntS3, IntS4, omd/IntS5, IntS6, defl/IntS7, IntS8, IntS9, IntS10, IntS11, IntS12, asun/IntS13, IntS14 and IntS15. The core complex associates with protein phosphatase 2A subunits mts/PP2A and Pp2A-29B, to form the Integrator-PP2A (INTAC) complex.</text>
</comment>
<dbReference type="Pfam" id="PF10221">
    <property type="entry name" value="Mat89Bb"/>
    <property type="match status" value="1"/>
</dbReference>
<sequence length="671" mass="75426">MFPANHKTLFVLDHTPYFGISCENPIEFEFLKGRTGFMPPISKTLWTSSIESAVEYSRIVWDLFPTGKLIRFFASDNVAHILNTWSSSQQSISHIMNGCALIGVPPLPSSVSPPPDYTVLHGLRAAIESMCEPTEFQIEKIKTDRGKILNRCRVICITSARDNESMKRLEEIFLTVLSQQNKVVSGSDTLLRISHCHLVIINTFPINMESSVNNHPPINLSPLLTTEVHSIKAPQIPNKLASLILEHYDLASTTVTGIPMKEEQNASSSANYDVEIFHSSTAHTAILKGNPLDSAAIRTMKEGLEYETVTLKWCTPRGVTGNELHNCIAMNRITPVDVNSRPSLCLINFLLNGRSVMLEMPRKAGGKITSHLLAAHGGEIFIHSLHSARSVLEEPPSISEGCGGRVTDYRIQDFGLLIKQNTLVALTNKNSYEKPLNKIMERLNRQTKFWPLTISSTLIFNLKQYIDPLPALFVKETLTEEEVFICRNVIFNLIGLESKMEPLQAQNPGQRVKGQKRDDQYKAIWNELENFLKSSLYSDNHKVVYQCLLECHNFNNIDEDKSSEKLDFDEALNQLDNISTVKDENAQRASVIRATTDSPMSPPPLANVPAFSLQNSYKGKTLYDIFENMENEKICNRPELAGRKIEHFRLYVDLDSDGQGGYRNEGLMDAE</sequence>
<keyword evidence="4" id="KW-0217">Developmental protein</keyword>
<organism evidence="18 19">
    <name type="scientific">Ceutorhynchus assimilis</name>
    <name type="common">cabbage seed weevil</name>
    <dbReference type="NCBI Taxonomy" id="467358"/>
    <lineage>
        <taxon>Eukaryota</taxon>
        <taxon>Metazoa</taxon>
        <taxon>Ecdysozoa</taxon>
        <taxon>Arthropoda</taxon>
        <taxon>Hexapoda</taxon>
        <taxon>Insecta</taxon>
        <taxon>Pterygota</taxon>
        <taxon>Neoptera</taxon>
        <taxon>Endopterygota</taxon>
        <taxon>Coleoptera</taxon>
        <taxon>Polyphaga</taxon>
        <taxon>Cucujiformia</taxon>
        <taxon>Curculionidae</taxon>
        <taxon>Ceutorhynchinae</taxon>
        <taxon>Ceutorhynchus</taxon>
    </lineage>
</organism>
<dbReference type="GO" id="GO:0007283">
    <property type="term" value="P:spermatogenesis"/>
    <property type="evidence" value="ECO:0007669"/>
    <property type="project" value="UniProtKB-KW"/>
</dbReference>
<dbReference type="GO" id="GO:0007346">
    <property type="term" value="P:regulation of mitotic cell cycle"/>
    <property type="evidence" value="ECO:0007669"/>
    <property type="project" value="TreeGrafter"/>
</dbReference>
<proteinExistence type="inferred from homology"/>
<evidence type="ECO:0000256" key="7">
    <source>
        <dbReference type="ARBA" id="ARBA00022776"/>
    </source>
</evidence>
<evidence type="ECO:0000256" key="13">
    <source>
        <dbReference type="ARBA" id="ARBA00023306"/>
    </source>
</evidence>
<evidence type="ECO:0000256" key="12">
    <source>
        <dbReference type="ARBA" id="ARBA00023254"/>
    </source>
</evidence>
<evidence type="ECO:0000256" key="3">
    <source>
        <dbReference type="ARBA" id="ARBA00020501"/>
    </source>
</evidence>
<evidence type="ECO:0000256" key="10">
    <source>
        <dbReference type="ARBA" id="ARBA00023054"/>
    </source>
</evidence>
<evidence type="ECO:0000256" key="1">
    <source>
        <dbReference type="ARBA" id="ARBA00004123"/>
    </source>
</evidence>
<evidence type="ECO:0000256" key="11">
    <source>
        <dbReference type="ARBA" id="ARBA00023242"/>
    </source>
</evidence>
<protein>
    <recommendedName>
        <fullName evidence="3">Protein asunder</fullName>
    </recommendedName>
    <alternativeName>
        <fullName evidence="15">Cell cycle regulator Mat89Bb</fullName>
    </alternativeName>
    <alternativeName>
        <fullName evidence="14">Set apart in position or space protein</fullName>
    </alternativeName>
</protein>